<reference evidence="3" key="1">
    <citation type="journal article" date="2014" name="Sci. Data">
        <title>Genomes of diverse isolates of the marine cyanobacterium Prochlorococcus.</title>
        <authorList>
            <person name="Biller S."/>
            <person name="Berube P."/>
            <person name="Thompson J."/>
            <person name="Kelly L."/>
            <person name="Roggensack S."/>
            <person name="Awad L."/>
            <person name="Roache-Johnson K."/>
            <person name="Ding H."/>
            <person name="Giovannoni S.J."/>
            <person name="Moore L.R."/>
            <person name="Chisholm S.W."/>
        </authorList>
    </citation>
    <scope>NUCLEOTIDE SEQUENCE [LARGE SCALE GENOMIC DNA]</scope>
    <source>
        <strain evidence="3">GP2</strain>
    </source>
</reference>
<keyword evidence="1" id="KW-0812">Transmembrane</keyword>
<comment type="caution">
    <text evidence="2">The sequence shown here is derived from an EMBL/GenBank/DDBJ whole genome shotgun (WGS) entry which is preliminary data.</text>
</comment>
<proteinExistence type="predicted"/>
<name>A0A0A1ZJ66_PROMR</name>
<evidence type="ECO:0008006" key="4">
    <source>
        <dbReference type="Google" id="ProtNLM"/>
    </source>
</evidence>
<protein>
    <recommendedName>
        <fullName evidence="4">Phage holin family protein</fullName>
    </recommendedName>
</protein>
<gene>
    <name evidence="2" type="ORF">EU91_0220</name>
</gene>
<dbReference type="AlphaFoldDB" id="A0A0A1ZJ66"/>
<evidence type="ECO:0000256" key="1">
    <source>
        <dbReference type="SAM" id="Phobius"/>
    </source>
</evidence>
<keyword evidence="1" id="KW-1133">Transmembrane helix</keyword>
<dbReference type="EMBL" id="JNAH01000003">
    <property type="protein sequence ID" value="KGF88289.1"/>
    <property type="molecule type" value="Genomic_DNA"/>
</dbReference>
<dbReference type="InterPro" id="IPR009937">
    <property type="entry name" value="Phage_holin_3_6"/>
</dbReference>
<dbReference type="eggNOG" id="ENOG5030SDM">
    <property type="taxonomic scope" value="Bacteria"/>
</dbReference>
<evidence type="ECO:0000313" key="3">
    <source>
        <dbReference type="Proteomes" id="UP000030598"/>
    </source>
</evidence>
<feature type="transmembrane region" description="Helical" evidence="1">
    <location>
        <begin position="52"/>
        <end position="76"/>
    </location>
</feature>
<accession>A0A0A1ZJ66</accession>
<dbReference type="Pfam" id="PF07332">
    <property type="entry name" value="Phage_holin_3_6"/>
    <property type="match status" value="1"/>
</dbReference>
<dbReference type="STRING" id="59925.EU91_0220"/>
<organism evidence="2 3">
    <name type="scientific">Prochlorococcus marinus str. GP2</name>
    <dbReference type="NCBI Taxonomy" id="59925"/>
    <lineage>
        <taxon>Bacteria</taxon>
        <taxon>Bacillati</taxon>
        <taxon>Cyanobacteriota</taxon>
        <taxon>Cyanophyceae</taxon>
        <taxon>Synechococcales</taxon>
        <taxon>Prochlorococcaceae</taxon>
        <taxon>Prochlorococcus</taxon>
    </lineage>
</organism>
<dbReference type="Proteomes" id="UP000030598">
    <property type="component" value="Unassembled WGS sequence"/>
</dbReference>
<feature type="transmembrane region" description="Helical" evidence="1">
    <location>
        <begin position="88"/>
        <end position="107"/>
    </location>
</feature>
<evidence type="ECO:0000313" key="2">
    <source>
        <dbReference type="EMBL" id="KGF88289.1"/>
    </source>
</evidence>
<sequence>MAENNMEKPKNKNFASTASRISAIASSVMDLHVRIALQEVDREKRRLISGGIFLAIGSTLLLLVLICIHIIFYLFLTKYNNWNIEYNLLLIIFIDLFLAGLSLKLGGKLAKGPYLPQTLEGLGKTTKAVLGKK</sequence>
<keyword evidence="1" id="KW-0472">Membrane</keyword>